<dbReference type="AlphaFoldDB" id="A0A8J6HF66"/>
<dbReference type="CDD" id="cd00819">
    <property type="entry name" value="PEPCK_GTP"/>
    <property type="match status" value="1"/>
</dbReference>
<evidence type="ECO:0000256" key="14">
    <source>
        <dbReference type="ARBA" id="ARBA00022676"/>
    </source>
</evidence>
<proteinExistence type="inferred from homology"/>
<evidence type="ECO:0000256" key="2">
    <source>
        <dbReference type="ARBA" id="ARBA00001936"/>
    </source>
</evidence>
<evidence type="ECO:0000256" key="10">
    <source>
        <dbReference type="ARBA" id="ARBA00012306"/>
    </source>
</evidence>
<evidence type="ECO:0000256" key="12">
    <source>
        <dbReference type="ARBA" id="ARBA00014858"/>
    </source>
</evidence>
<dbReference type="GO" id="GO:0016471">
    <property type="term" value="C:vacuolar proton-transporting V-type ATPase complex"/>
    <property type="evidence" value="ECO:0007669"/>
    <property type="project" value="InterPro"/>
</dbReference>
<dbReference type="Pfam" id="PF00821">
    <property type="entry name" value="PEPCK_GTP"/>
    <property type="match status" value="1"/>
</dbReference>
<evidence type="ECO:0000256" key="21">
    <source>
        <dbReference type="ARBA" id="ARBA00022842"/>
    </source>
</evidence>
<evidence type="ECO:0000256" key="19">
    <source>
        <dbReference type="ARBA" id="ARBA00022793"/>
    </source>
</evidence>
<dbReference type="GO" id="GO:0004613">
    <property type="term" value="F:phosphoenolpyruvate carboxykinase (GTP) activity"/>
    <property type="evidence" value="ECO:0007669"/>
    <property type="project" value="UniProtKB-EC"/>
</dbReference>
<dbReference type="Gene3D" id="1.20.5.2950">
    <property type="match status" value="1"/>
</dbReference>
<dbReference type="InterPro" id="IPR018091">
    <property type="entry name" value="PEP_carboxykin_GTP_CS"/>
</dbReference>
<dbReference type="GO" id="GO:0046327">
    <property type="term" value="P:glycerol biosynthetic process from pyruvate"/>
    <property type="evidence" value="ECO:0007669"/>
    <property type="project" value="TreeGrafter"/>
</dbReference>
<dbReference type="CDD" id="cd06442">
    <property type="entry name" value="DPM1_like"/>
    <property type="match status" value="1"/>
</dbReference>
<keyword evidence="24" id="KW-0464">Manganese</keyword>
<dbReference type="SUPFAM" id="SSF53448">
    <property type="entry name" value="Nucleotide-diphospho-sugar transferases"/>
    <property type="match status" value="1"/>
</dbReference>
<evidence type="ECO:0000256" key="29">
    <source>
        <dbReference type="SAM" id="Coils"/>
    </source>
</evidence>
<dbReference type="GO" id="GO:0030145">
    <property type="term" value="F:manganese ion binding"/>
    <property type="evidence" value="ECO:0007669"/>
    <property type="project" value="TreeGrafter"/>
</dbReference>
<keyword evidence="29" id="KW-0175">Coiled coil</keyword>
<dbReference type="HAMAP" id="MF_00452">
    <property type="entry name" value="PEPCK_GTP"/>
    <property type="match status" value="1"/>
</dbReference>
<evidence type="ECO:0000259" key="31">
    <source>
        <dbReference type="Pfam" id="PF00821"/>
    </source>
</evidence>
<comment type="pathway">
    <text evidence="5">Protein modification; protein glycosylation.</text>
</comment>
<comment type="cofactor">
    <cofactor evidence="3">
        <name>Mg(2+)</name>
        <dbReference type="ChEBI" id="CHEBI:18420"/>
    </cofactor>
</comment>
<evidence type="ECO:0000256" key="26">
    <source>
        <dbReference type="ARBA" id="ARBA00051400"/>
    </source>
</evidence>
<evidence type="ECO:0000256" key="11">
    <source>
        <dbReference type="ARBA" id="ARBA00012704"/>
    </source>
</evidence>
<comment type="catalytic activity">
    <reaction evidence="26">
        <text>oxaloacetate + GTP = phosphoenolpyruvate + GDP + CO2</text>
        <dbReference type="Rhea" id="RHEA:10388"/>
        <dbReference type="ChEBI" id="CHEBI:16452"/>
        <dbReference type="ChEBI" id="CHEBI:16526"/>
        <dbReference type="ChEBI" id="CHEBI:37565"/>
        <dbReference type="ChEBI" id="CHEBI:58189"/>
        <dbReference type="ChEBI" id="CHEBI:58702"/>
        <dbReference type="EC" id="4.1.1.32"/>
    </reaction>
</comment>
<dbReference type="NCBIfam" id="NF003253">
    <property type="entry name" value="PRK04210.1"/>
    <property type="match status" value="1"/>
</dbReference>
<evidence type="ECO:0000256" key="13">
    <source>
        <dbReference type="ARBA" id="ARBA00022448"/>
    </source>
</evidence>
<dbReference type="GO" id="GO:0005783">
    <property type="term" value="C:endoplasmic reticulum"/>
    <property type="evidence" value="ECO:0007669"/>
    <property type="project" value="UniProtKB-SubCell"/>
</dbReference>
<dbReference type="Gene3D" id="3.90.228.20">
    <property type="match status" value="1"/>
</dbReference>
<feature type="coiled-coil region" evidence="29">
    <location>
        <begin position="847"/>
        <end position="896"/>
    </location>
</feature>
<evidence type="ECO:0000256" key="17">
    <source>
        <dbReference type="ARBA" id="ARBA00022741"/>
    </source>
</evidence>
<dbReference type="PANTHER" id="PTHR11561:SF0">
    <property type="entry name" value="PHOSPHOENOLPYRUVATE CARBOXYKINASE [GTP]-RELATED"/>
    <property type="match status" value="1"/>
</dbReference>
<keyword evidence="23" id="KW-0342">GTP-binding</keyword>
<keyword evidence="21" id="KW-0460">Magnesium</keyword>
<dbReference type="EC" id="2.4.1.83" evidence="11"/>
<evidence type="ECO:0000256" key="23">
    <source>
        <dbReference type="ARBA" id="ARBA00023134"/>
    </source>
</evidence>
<dbReference type="InterPro" id="IPR029044">
    <property type="entry name" value="Nucleotide-diphossugar_trans"/>
</dbReference>
<feature type="region of interest" description="Disordered" evidence="30">
    <location>
        <begin position="1032"/>
        <end position="1059"/>
    </location>
</feature>
<dbReference type="GO" id="GO:0006107">
    <property type="term" value="P:oxaloacetate metabolic process"/>
    <property type="evidence" value="ECO:0007669"/>
    <property type="project" value="TreeGrafter"/>
</dbReference>
<dbReference type="EMBL" id="JABDTM020025958">
    <property type="protein sequence ID" value="KAH0812553.1"/>
    <property type="molecule type" value="Genomic_DNA"/>
</dbReference>
<dbReference type="GO" id="GO:0046961">
    <property type="term" value="F:proton-transporting ATPase activity, rotational mechanism"/>
    <property type="evidence" value="ECO:0007669"/>
    <property type="project" value="InterPro"/>
</dbReference>
<dbReference type="GO" id="GO:0042594">
    <property type="term" value="P:response to starvation"/>
    <property type="evidence" value="ECO:0007669"/>
    <property type="project" value="TreeGrafter"/>
</dbReference>
<dbReference type="Gene3D" id="3.40.449.10">
    <property type="entry name" value="Phosphoenolpyruvate Carboxykinase, domain 1"/>
    <property type="match status" value="1"/>
</dbReference>
<dbReference type="GO" id="GO:0051604">
    <property type="term" value="P:protein maturation"/>
    <property type="evidence" value="ECO:0007669"/>
    <property type="project" value="UniProtKB-ARBA"/>
</dbReference>
<dbReference type="PANTHER" id="PTHR11561">
    <property type="entry name" value="PHOSPHOENOLPYRUVATE CARBOXYKINASE"/>
    <property type="match status" value="1"/>
</dbReference>
<evidence type="ECO:0000256" key="22">
    <source>
        <dbReference type="ARBA" id="ARBA00023065"/>
    </source>
</evidence>
<dbReference type="InterPro" id="IPR013035">
    <property type="entry name" value="PEP_carboxykinase_C"/>
</dbReference>
<evidence type="ECO:0000256" key="3">
    <source>
        <dbReference type="ARBA" id="ARBA00001946"/>
    </source>
</evidence>
<keyword evidence="14" id="KW-0328">Glycosyltransferase</keyword>
<accession>A0A8J6HF66</accession>
<evidence type="ECO:0000256" key="8">
    <source>
        <dbReference type="ARBA" id="ARBA00010066"/>
    </source>
</evidence>
<evidence type="ECO:0000256" key="27">
    <source>
        <dbReference type="ARBA" id="ARBA00058806"/>
    </source>
</evidence>
<dbReference type="SUPFAM" id="SSF53795">
    <property type="entry name" value="PEP carboxykinase-like"/>
    <property type="match status" value="1"/>
</dbReference>
<dbReference type="GO" id="GO:0006094">
    <property type="term" value="P:gluconeogenesis"/>
    <property type="evidence" value="ECO:0007669"/>
    <property type="project" value="InterPro"/>
</dbReference>
<dbReference type="InterPro" id="IPR005124">
    <property type="entry name" value="V-ATPase_G"/>
</dbReference>
<keyword evidence="15" id="KW-0808">Transferase</keyword>
<dbReference type="GO" id="GO:0019543">
    <property type="term" value="P:propionate catabolic process"/>
    <property type="evidence" value="ECO:0007669"/>
    <property type="project" value="TreeGrafter"/>
</dbReference>
<evidence type="ECO:0000256" key="7">
    <source>
        <dbReference type="ARBA" id="ARBA00006739"/>
    </source>
</evidence>
<evidence type="ECO:0000256" key="24">
    <source>
        <dbReference type="ARBA" id="ARBA00023211"/>
    </source>
</evidence>
<dbReference type="GO" id="GO:0006661">
    <property type="term" value="P:phosphatidylinositol biosynthetic process"/>
    <property type="evidence" value="ECO:0007669"/>
    <property type="project" value="UniProtKB-ARBA"/>
</dbReference>
<dbReference type="InterPro" id="IPR008210">
    <property type="entry name" value="PEP_carboxykinase_N"/>
</dbReference>
<reference evidence="33" key="2">
    <citation type="submission" date="2021-08" db="EMBL/GenBank/DDBJ databases">
        <authorList>
            <person name="Eriksson T."/>
        </authorList>
    </citation>
    <scope>NUCLEOTIDE SEQUENCE</scope>
    <source>
        <strain evidence="33">Stoneville</strain>
        <tissue evidence="33">Whole head</tissue>
    </source>
</reference>
<evidence type="ECO:0000256" key="30">
    <source>
        <dbReference type="SAM" id="MobiDB-lite"/>
    </source>
</evidence>
<organism evidence="33 34">
    <name type="scientific">Tenebrio molitor</name>
    <name type="common">Yellow mealworm beetle</name>
    <dbReference type="NCBI Taxonomy" id="7067"/>
    <lineage>
        <taxon>Eukaryota</taxon>
        <taxon>Metazoa</taxon>
        <taxon>Ecdysozoa</taxon>
        <taxon>Arthropoda</taxon>
        <taxon>Hexapoda</taxon>
        <taxon>Insecta</taxon>
        <taxon>Pterygota</taxon>
        <taxon>Neoptera</taxon>
        <taxon>Endopterygota</taxon>
        <taxon>Coleoptera</taxon>
        <taxon>Polyphaga</taxon>
        <taxon>Cucujiformia</taxon>
        <taxon>Tenebrionidae</taxon>
        <taxon>Tenebrio</taxon>
    </lineage>
</organism>
<dbReference type="SUPFAM" id="SSF68923">
    <property type="entry name" value="PEP carboxykinase N-terminal domain"/>
    <property type="match status" value="1"/>
</dbReference>
<evidence type="ECO:0000256" key="15">
    <source>
        <dbReference type="ARBA" id="ARBA00022679"/>
    </source>
</evidence>
<dbReference type="GO" id="GO:0006664">
    <property type="term" value="P:glycolipid metabolic process"/>
    <property type="evidence" value="ECO:0007669"/>
    <property type="project" value="UniProtKB-ARBA"/>
</dbReference>
<dbReference type="FunFam" id="3.90.550.10:FF:000036">
    <property type="entry name" value="Dolichol-phosphate mannosyltransferase subunit 1"/>
    <property type="match status" value="1"/>
</dbReference>
<dbReference type="FunFam" id="1.20.5.2950:FF:000001">
    <property type="entry name" value="V-type proton ATPase subunit G"/>
    <property type="match status" value="1"/>
</dbReference>
<evidence type="ECO:0000313" key="34">
    <source>
        <dbReference type="Proteomes" id="UP000719412"/>
    </source>
</evidence>
<dbReference type="GO" id="GO:0005525">
    <property type="term" value="F:GTP binding"/>
    <property type="evidence" value="ECO:0007669"/>
    <property type="project" value="UniProtKB-KW"/>
</dbReference>
<dbReference type="InterPro" id="IPR039528">
    <property type="entry name" value="DPM1-like"/>
</dbReference>
<dbReference type="Gene3D" id="3.90.550.10">
    <property type="entry name" value="Spore Coat Polysaccharide Biosynthesis Protein SpsA, Chain A"/>
    <property type="match status" value="1"/>
</dbReference>
<dbReference type="GO" id="GO:0071333">
    <property type="term" value="P:cellular response to glucose stimulus"/>
    <property type="evidence" value="ECO:0007669"/>
    <property type="project" value="TreeGrafter"/>
</dbReference>
<dbReference type="EC" id="4.1.1.32" evidence="10"/>
<evidence type="ECO:0000256" key="5">
    <source>
        <dbReference type="ARBA" id="ARBA00004922"/>
    </source>
</evidence>
<keyword evidence="22" id="KW-0406">Ion transport</keyword>
<dbReference type="GO" id="GO:0004582">
    <property type="term" value="F:dolichyl-phosphate beta-D-mannosyltransferase activity"/>
    <property type="evidence" value="ECO:0007669"/>
    <property type="project" value="UniProtKB-EC"/>
</dbReference>
<sequence length="1100" mass="123571">MPEFIEKKSGIFSTEVGRFAKQASHPNVGLFNHLKGISVINGDLKSLSPKVRAYVEENVDLCKPEKIHICDGTEQENNHLLNLMQQHGTIVPLPKYQNCWLARTNPADTARVESKTFISTEKRAETIPTTKEGIKGTLGNWISPRDMDVAIKDRFTGCMKGRTMYIVPFSMGPVSSPLAKIGIQLTDSAYVVVSMRVMTRMGQAVLNKLADGTDFVKCLHSVGIPASGFVEMASWPCDPERTIILHRPQNNEIVSYGSGYGGNSLLGKKCFALRIGSTIAKREGWLAEHMLILGVTNPTGKKRYIAAAFPSACGKTNLAMMTPSLPGYKIECVGDDIAWMRFDNNGQLRAINPENGFFGVAPGTSNSSNPIAMKTIFKNTIFTNVASTSDGGVFWEGMEDEVDDGVKITDWRGKPWVKGESNTPAAHPNSRFCTPAKQCPIIDPQWEAPEGVPISAILFGGRRPTGVPLVYEARDWKHGVLIGAGMRSEATAAAEHKGKVIMHDPFAMRPFFGYNFGDYLEHWLSMEKKSTNLPKIFHVNWFRKGSDGKFLWPGFGENSRVLDWILRRLDNEECARDTAIGLIPKAESLNLEGLEGKVNVEELFNLPKTFWMEEAYAIEKYFNEQVGMDLPLIIDQELKKLKKRLIFSGYEYEVIIIDDGSPDGTQDAAKQLQKIYGEDKIILRPREKKLGLGTAYIHGIKHATGNFIIIMDADLSHHPKFIPQFIEKQKSKDYDVVSGTRYVGSGGVYGWDFKRKLISRGANFLTQLLLRPGASDLTGSFRLYKKDVLEKLIKSCVSKGYVFQMEMIVRARQLNYDIGEVPITFVDRVYGESKPRRACEECPKGGIQQLLAAEKRAAEKVSEARKRKARRLKQAKEEAQDEIEKYRKERERQFRDFEAKHMGSKEGVAAKIDADTRQRIDDMNKAVASQKDPVIEEVLQLVAISSLFSLHVPIIIKLSQQQPAIQSVAILGFPHYITSWYEHRSHITDKANAGSVFTPQYLPPFFRTHPHRIHPEISRQWVWRRRESEEGEAGRKVQGVRTQTPRSGFSDPRRKVRGEPNAECGVRFHAQISSSTVGPRNVQVSRHVDRPVTTKVRVIE</sequence>
<evidence type="ECO:0000256" key="20">
    <source>
        <dbReference type="ARBA" id="ARBA00022824"/>
    </source>
</evidence>
<reference evidence="33" key="1">
    <citation type="journal article" date="2020" name="J Insects Food Feed">
        <title>The yellow mealworm (Tenebrio molitor) genome: a resource for the emerging insects as food and feed industry.</title>
        <authorList>
            <person name="Eriksson T."/>
            <person name="Andere A."/>
            <person name="Kelstrup H."/>
            <person name="Emery V."/>
            <person name="Picard C."/>
        </authorList>
    </citation>
    <scope>NUCLEOTIDE SEQUENCE</scope>
    <source>
        <strain evidence="33">Stoneville</strain>
        <tissue evidence="33">Whole head</tissue>
    </source>
</reference>
<evidence type="ECO:0000256" key="6">
    <source>
        <dbReference type="ARBA" id="ARBA00005796"/>
    </source>
</evidence>
<evidence type="ECO:0000259" key="32">
    <source>
        <dbReference type="Pfam" id="PF17297"/>
    </source>
</evidence>
<comment type="similarity">
    <text evidence="7">Belongs to the glycosyltransferase 2 family.</text>
</comment>
<evidence type="ECO:0000256" key="25">
    <source>
        <dbReference type="ARBA" id="ARBA00023239"/>
    </source>
</evidence>
<comment type="subunit">
    <text evidence="9">Monomer.</text>
</comment>
<gene>
    <name evidence="33" type="ORF">GEV33_010239</name>
</gene>
<dbReference type="InterPro" id="IPR008209">
    <property type="entry name" value="PEP_carboxykinase_GTP"/>
</dbReference>
<comment type="subcellular location">
    <subcellularLocation>
        <location evidence="4">Endoplasmic reticulum</location>
    </subcellularLocation>
</comment>
<protein>
    <recommendedName>
        <fullName evidence="12">Dolichol-phosphate mannosyltransferase subunit 1</fullName>
        <ecNumber evidence="11">2.4.1.83</ecNumber>
        <ecNumber evidence="10">4.1.1.32</ecNumber>
    </recommendedName>
    <alternativeName>
        <fullName evidence="28">Phosphoenolpyruvate carboxykinase [GTP]</fullName>
    </alternativeName>
</protein>
<dbReference type="FunFam" id="3.40.449.10:FF:000003">
    <property type="entry name" value="Phosphoenolpyruvate carboxykinase, cytosolic [GTP]"/>
    <property type="match status" value="1"/>
</dbReference>
<comment type="similarity">
    <text evidence="8">Belongs to the V-ATPase G subunit family.</text>
</comment>
<comment type="cofactor">
    <cofactor evidence="2">
        <name>Mn(2+)</name>
        <dbReference type="ChEBI" id="CHEBI:29035"/>
    </cofactor>
</comment>
<dbReference type="GO" id="GO:0005829">
    <property type="term" value="C:cytosol"/>
    <property type="evidence" value="ECO:0007669"/>
    <property type="project" value="TreeGrafter"/>
</dbReference>
<keyword evidence="18" id="KW-0375">Hydrogen ion transport</keyword>
<feature type="domain" description="Phosphoenolpyruvate carboxykinase C-terminal P-loop" evidence="31">
    <location>
        <begin position="285"/>
        <end position="644"/>
    </location>
</feature>
<dbReference type="InterPro" id="IPR035078">
    <property type="entry name" value="PEP_carboxykinase_GTP_N"/>
</dbReference>
<dbReference type="GO" id="GO:0046467">
    <property type="term" value="P:membrane lipid biosynthetic process"/>
    <property type="evidence" value="ECO:0007669"/>
    <property type="project" value="UniProtKB-ARBA"/>
</dbReference>
<evidence type="ECO:0000256" key="4">
    <source>
        <dbReference type="ARBA" id="ARBA00004240"/>
    </source>
</evidence>
<keyword evidence="16" id="KW-0479">Metal-binding</keyword>
<comment type="caution">
    <text evidence="33">The sequence shown here is derived from an EMBL/GenBank/DDBJ whole genome shotgun (WGS) entry which is preliminary data.</text>
</comment>
<evidence type="ECO:0000256" key="16">
    <source>
        <dbReference type="ARBA" id="ARBA00022723"/>
    </source>
</evidence>
<name>A0A8J6HF66_TENMO</name>
<dbReference type="FunFam" id="3.90.228.20:FF:000005">
    <property type="entry name" value="Phosphoenolpyruvate carboxykinase [GTP], mitochondrial"/>
    <property type="match status" value="1"/>
</dbReference>
<dbReference type="Proteomes" id="UP000719412">
    <property type="component" value="Unassembled WGS sequence"/>
</dbReference>
<dbReference type="Gene3D" id="2.170.8.10">
    <property type="entry name" value="Phosphoenolpyruvate Carboxykinase, domain 2"/>
    <property type="match status" value="1"/>
</dbReference>
<comment type="cofactor">
    <cofactor evidence="1">
        <name>Ca(2+)</name>
        <dbReference type="ChEBI" id="CHEBI:29108"/>
    </cofactor>
</comment>
<dbReference type="InterPro" id="IPR035077">
    <property type="entry name" value="PEP_carboxykinase_GTP_C"/>
</dbReference>
<dbReference type="Pfam" id="PF17297">
    <property type="entry name" value="PEPCK_N"/>
    <property type="match status" value="1"/>
</dbReference>
<dbReference type="GO" id="GO:1901137">
    <property type="term" value="P:carbohydrate derivative biosynthetic process"/>
    <property type="evidence" value="ECO:0007669"/>
    <property type="project" value="UniProtKB-ARBA"/>
</dbReference>
<evidence type="ECO:0000313" key="33">
    <source>
        <dbReference type="EMBL" id="KAH0812553.1"/>
    </source>
</evidence>
<dbReference type="NCBIfam" id="TIGR01147">
    <property type="entry name" value="V_ATP_synt_G"/>
    <property type="match status" value="1"/>
</dbReference>
<comment type="similarity">
    <text evidence="6">Belongs to the phosphoenolpyruvate carboxykinase [GTP] family.</text>
</comment>
<keyword evidence="25" id="KW-0456">Lyase</keyword>
<evidence type="ECO:0000256" key="28">
    <source>
        <dbReference type="ARBA" id="ARBA00072283"/>
    </source>
</evidence>
<evidence type="ECO:0000256" key="18">
    <source>
        <dbReference type="ARBA" id="ARBA00022781"/>
    </source>
</evidence>
<dbReference type="Pfam" id="PF03179">
    <property type="entry name" value="V-ATPase_G"/>
    <property type="match status" value="1"/>
</dbReference>
<evidence type="ECO:0000256" key="9">
    <source>
        <dbReference type="ARBA" id="ARBA00011245"/>
    </source>
</evidence>
<feature type="domain" description="Phosphoenolpyruvate carboxykinase GTP-utilising N-terminal" evidence="32">
    <location>
        <begin position="54"/>
        <end position="281"/>
    </location>
</feature>
<dbReference type="PROSITE" id="PS00505">
    <property type="entry name" value="PEPCK_GTP"/>
    <property type="match status" value="1"/>
</dbReference>
<keyword evidence="17" id="KW-0547">Nucleotide-binding</keyword>
<dbReference type="GO" id="GO:0033993">
    <property type="term" value="P:response to lipid"/>
    <property type="evidence" value="ECO:0007669"/>
    <property type="project" value="TreeGrafter"/>
</dbReference>
<keyword evidence="20" id="KW-0256">Endoplasmic reticulum</keyword>
<keyword evidence="13" id="KW-0813">Transport</keyword>
<keyword evidence="19" id="KW-0210">Decarboxylase</keyword>
<keyword evidence="34" id="KW-1185">Reference proteome</keyword>
<evidence type="ECO:0000256" key="1">
    <source>
        <dbReference type="ARBA" id="ARBA00001913"/>
    </source>
</evidence>
<comment type="function">
    <text evidence="27">Catalyzes the conversion of oxaloacetate (OAA) to phosphoenolpyruvate (PEP), the rate-limiting step in the metabolic pathway that produces glucose from lactate and other precursors derived from the citric acid cycle.</text>
</comment>